<protein>
    <submittedName>
        <fullName evidence="5">TrmB family transcriptional regulator</fullName>
    </submittedName>
</protein>
<evidence type="ECO:0000256" key="3">
    <source>
        <dbReference type="ARBA" id="ARBA00023125"/>
    </source>
</evidence>
<dbReference type="PIRSF" id="PIRSF019455">
    <property type="entry name" value="CopR_AtkY"/>
    <property type="match status" value="1"/>
</dbReference>
<comment type="caution">
    <text evidence="5">The sequence shown here is derived from an EMBL/GenBank/DDBJ whole genome shotgun (WGS) entry which is preliminary data.</text>
</comment>
<dbReference type="AlphaFoldDB" id="A0A383XRE6"/>
<dbReference type="EMBL" id="QEQK01000012">
    <property type="protein sequence ID" value="PWN55200.1"/>
    <property type="molecule type" value="Genomic_DNA"/>
</dbReference>
<dbReference type="RefSeq" id="WP_109721003.1">
    <property type="nucleotide sequence ID" value="NZ_QEQK01000012.1"/>
</dbReference>
<evidence type="ECO:0000313" key="5">
    <source>
        <dbReference type="EMBL" id="PWN55200.1"/>
    </source>
</evidence>
<organism evidence="5 6">
    <name type="scientific">Abyssibacter profundi</name>
    <dbReference type="NCBI Taxonomy" id="2182787"/>
    <lineage>
        <taxon>Bacteria</taxon>
        <taxon>Pseudomonadati</taxon>
        <taxon>Pseudomonadota</taxon>
        <taxon>Gammaproteobacteria</taxon>
        <taxon>Chromatiales</taxon>
        <taxon>Oceanococcaceae</taxon>
        <taxon>Abyssibacter</taxon>
    </lineage>
</organism>
<reference evidence="5 6" key="1">
    <citation type="submission" date="2018-05" db="EMBL/GenBank/DDBJ databases">
        <title>Abyssibacter profundi OUC007T gen. nov., sp. nov, a marine bacterium isolated from seawater of the Mariana Trench.</title>
        <authorList>
            <person name="Zhou S."/>
        </authorList>
    </citation>
    <scope>NUCLEOTIDE SEQUENCE [LARGE SCALE GENOMIC DNA]</scope>
    <source>
        <strain evidence="5 6">OUC007</strain>
    </source>
</reference>
<dbReference type="Pfam" id="PF03965">
    <property type="entry name" value="Penicillinase_R"/>
    <property type="match status" value="1"/>
</dbReference>
<keyword evidence="2" id="KW-0805">Transcription regulation</keyword>
<dbReference type="InterPro" id="IPR005650">
    <property type="entry name" value="BlaI_family"/>
</dbReference>
<dbReference type="GO" id="GO:0045892">
    <property type="term" value="P:negative regulation of DNA-templated transcription"/>
    <property type="evidence" value="ECO:0007669"/>
    <property type="project" value="InterPro"/>
</dbReference>
<keyword evidence="3" id="KW-0238">DNA-binding</keyword>
<name>A0A383XRE6_9GAMM</name>
<evidence type="ECO:0000256" key="4">
    <source>
        <dbReference type="ARBA" id="ARBA00023163"/>
    </source>
</evidence>
<dbReference type="Proteomes" id="UP000251800">
    <property type="component" value="Unassembled WGS sequence"/>
</dbReference>
<evidence type="ECO:0000256" key="1">
    <source>
        <dbReference type="ARBA" id="ARBA00011046"/>
    </source>
</evidence>
<dbReference type="InterPro" id="IPR036388">
    <property type="entry name" value="WH-like_DNA-bd_sf"/>
</dbReference>
<dbReference type="GO" id="GO:0003677">
    <property type="term" value="F:DNA binding"/>
    <property type="evidence" value="ECO:0007669"/>
    <property type="project" value="UniProtKB-KW"/>
</dbReference>
<keyword evidence="4" id="KW-0804">Transcription</keyword>
<dbReference type="InterPro" id="IPR036390">
    <property type="entry name" value="WH_DNA-bd_sf"/>
</dbReference>
<comment type="similarity">
    <text evidence="1">Belongs to the BlaI transcriptional regulatory family.</text>
</comment>
<dbReference type="OrthoDB" id="2989615at2"/>
<evidence type="ECO:0000313" key="6">
    <source>
        <dbReference type="Proteomes" id="UP000251800"/>
    </source>
</evidence>
<dbReference type="SUPFAM" id="SSF46785">
    <property type="entry name" value="Winged helix' DNA-binding domain"/>
    <property type="match status" value="1"/>
</dbReference>
<sequence>MQKAISLPLGDLELQVMEHLWSSGQADVRSTHEALGGQHSRKLNTVQSTLDRLFRKGLLDRKKISRAFVYSAKVDRESLLLGSMQSIADTLGEIDRGALLASFLELHGEDDAELDRLQALINAHRAKNAER</sequence>
<evidence type="ECO:0000256" key="2">
    <source>
        <dbReference type="ARBA" id="ARBA00023015"/>
    </source>
</evidence>
<dbReference type="Gene3D" id="1.10.10.10">
    <property type="entry name" value="Winged helix-like DNA-binding domain superfamily/Winged helix DNA-binding domain"/>
    <property type="match status" value="1"/>
</dbReference>
<accession>A0A383XRE6</accession>
<keyword evidence="6" id="KW-1185">Reference proteome</keyword>
<proteinExistence type="inferred from homology"/>
<gene>
    <name evidence="5" type="ORF">DEH80_13320</name>
</gene>